<dbReference type="AlphaFoldDB" id="A0A7T3CF19"/>
<dbReference type="InterPro" id="IPR004474">
    <property type="entry name" value="LytR_CpsA_psr"/>
</dbReference>
<feature type="transmembrane region" description="Helical" evidence="3">
    <location>
        <begin position="60"/>
        <end position="78"/>
    </location>
</feature>
<dbReference type="PANTHER" id="PTHR33392:SF6">
    <property type="entry name" value="POLYISOPRENYL-TEICHOIC ACID--PEPTIDOGLYCAN TEICHOIC ACID TRANSFERASE TAGU"/>
    <property type="match status" value="1"/>
</dbReference>
<feature type="transmembrane region" description="Helical" evidence="3">
    <location>
        <begin position="123"/>
        <end position="147"/>
    </location>
</feature>
<sequence>MPPSTPSENPRDPAAGAERPRGTDEITGARPEGHRPGPAHRTDPLRHPEASGALTRTKRAWLLLLLTAVLPGSVQLLIGNRRLGRRALGVTLTVWACLIAALILLAVHRSWLFSLVTGRFTSLVLIVVLAVLALGWALLFLDALRLIRPALLARGMRPMVALGCAGLMLVTAGTLGYSAYLVGVGRGALGNVFSGGSGFEAADGRYNILLMGGDAGADRVGRRPDSMTVFSIDAKTGQAVTISLPRNLQNAPFAQGSPLWQVWPEGFDCGDECILNALYPQVAQEHADLYPDAADPGAEAMRDAAEGITGLSIQGYALVDMDGFADLVDALGGIELDVGGRVPIGGGTNEITGEKNPIDGWIEPGRQHLDGFHALWYARSREGASDFEREARQRCVQSAMLAQLDPANVLTKFRSITDAGQQIVETDIPEAQLGEFADLGLKAKDHELIQYGAGPPYWDDMFPTYPDYDAFRAGVAQVIEGSAEGKTPTPAADDAQAAGPAGVVSAVRPAALLATLSLLPGAGSVQAQDGPAVSTVAELGPNGTCSVP</sequence>
<feature type="domain" description="Cell envelope-related transcriptional attenuator" evidence="4">
    <location>
        <begin position="223"/>
        <end position="404"/>
    </location>
</feature>
<evidence type="ECO:0000256" key="3">
    <source>
        <dbReference type="SAM" id="Phobius"/>
    </source>
</evidence>
<reference evidence="5 6" key="1">
    <citation type="submission" date="2020-12" db="EMBL/GenBank/DDBJ databases">
        <title>FDA dAtabase for Regulatory Grade micrObial Sequences (FDA-ARGOS): Supporting development and validation of Infectious Disease Dx tests.</title>
        <authorList>
            <person name="Sproer C."/>
            <person name="Gronow S."/>
            <person name="Severitt S."/>
            <person name="Schroder I."/>
            <person name="Tallon L."/>
            <person name="Sadzewicz L."/>
            <person name="Zhao X."/>
            <person name="Boylan J."/>
            <person name="Ott S."/>
            <person name="Bowen H."/>
            <person name="Vavikolanu K."/>
            <person name="Mehta A."/>
            <person name="Aluvathingal J."/>
            <person name="Nadendla S."/>
            <person name="Lowell S."/>
            <person name="Myers T."/>
            <person name="Yan Y."/>
            <person name="Sichtig H."/>
        </authorList>
    </citation>
    <scope>NUCLEOTIDE SEQUENCE [LARGE SCALE GENOMIC DNA]</scope>
    <source>
        <strain evidence="5 6">FDAARGOS_864</strain>
    </source>
</reference>
<accession>A0A7T3CF19</accession>
<feature type="transmembrane region" description="Helical" evidence="3">
    <location>
        <begin position="90"/>
        <end position="111"/>
    </location>
</feature>
<evidence type="ECO:0000259" key="4">
    <source>
        <dbReference type="Pfam" id="PF03816"/>
    </source>
</evidence>
<keyword evidence="3" id="KW-0812">Transmembrane</keyword>
<evidence type="ECO:0000256" key="1">
    <source>
        <dbReference type="ARBA" id="ARBA00006068"/>
    </source>
</evidence>
<dbReference type="PANTHER" id="PTHR33392">
    <property type="entry name" value="POLYISOPRENYL-TEICHOIC ACID--PEPTIDOGLYCAN TEICHOIC ACID TRANSFERASE TAGU"/>
    <property type="match status" value="1"/>
</dbReference>
<dbReference type="EMBL" id="CP065738">
    <property type="protein sequence ID" value="QPT52984.1"/>
    <property type="molecule type" value="Genomic_DNA"/>
</dbReference>
<comment type="similarity">
    <text evidence="1">Belongs to the LytR/CpsA/Psr (LCP) family.</text>
</comment>
<dbReference type="InterPro" id="IPR050922">
    <property type="entry name" value="LytR/CpsA/Psr_CW_biosynth"/>
</dbReference>
<dbReference type="NCBIfam" id="TIGR00350">
    <property type="entry name" value="lytR_cpsA_psr"/>
    <property type="match status" value="1"/>
</dbReference>
<keyword evidence="3" id="KW-1133">Transmembrane helix</keyword>
<dbReference type="GeneID" id="61263046"/>
<evidence type="ECO:0000313" key="6">
    <source>
        <dbReference type="Proteomes" id="UP000594975"/>
    </source>
</evidence>
<evidence type="ECO:0000313" key="5">
    <source>
        <dbReference type="EMBL" id="QPT52984.1"/>
    </source>
</evidence>
<protein>
    <submittedName>
        <fullName evidence="5">LCP family protein</fullName>
    </submittedName>
</protein>
<organism evidence="5 6">
    <name type="scientific">Rothia kristinae</name>
    <dbReference type="NCBI Taxonomy" id="37923"/>
    <lineage>
        <taxon>Bacteria</taxon>
        <taxon>Bacillati</taxon>
        <taxon>Actinomycetota</taxon>
        <taxon>Actinomycetes</taxon>
        <taxon>Micrococcales</taxon>
        <taxon>Micrococcaceae</taxon>
        <taxon>Rothia</taxon>
    </lineage>
</organism>
<dbReference type="KEGG" id="rkr:I6G21_06590"/>
<feature type="region of interest" description="Disordered" evidence="2">
    <location>
        <begin position="1"/>
        <end position="49"/>
    </location>
</feature>
<evidence type="ECO:0000256" key="2">
    <source>
        <dbReference type="SAM" id="MobiDB-lite"/>
    </source>
</evidence>
<feature type="compositionally biased region" description="Basic and acidic residues" evidence="2">
    <location>
        <begin position="31"/>
        <end position="49"/>
    </location>
</feature>
<dbReference type="Pfam" id="PF03816">
    <property type="entry name" value="LytR_cpsA_psr"/>
    <property type="match status" value="1"/>
</dbReference>
<name>A0A7T3CF19_9MICC</name>
<dbReference type="Gene3D" id="3.40.630.190">
    <property type="entry name" value="LCP protein"/>
    <property type="match status" value="1"/>
</dbReference>
<keyword evidence="3" id="KW-0472">Membrane</keyword>
<feature type="transmembrane region" description="Helical" evidence="3">
    <location>
        <begin position="159"/>
        <end position="180"/>
    </location>
</feature>
<proteinExistence type="inferred from homology"/>
<dbReference type="RefSeq" id="WP_129357839.1">
    <property type="nucleotide sequence ID" value="NZ_CP065738.1"/>
</dbReference>
<dbReference type="Proteomes" id="UP000594975">
    <property type="component" value="Chromosome"/>
</dbReference>
<gene>
    <name evidence="5" type="ORF">I6G21_06590</name>
</gene>